<dbReference type="Proteomes" id="UP000242715">
    <property type="component" value="Unassembled WGS sequence"/>
</dbReference>
<dbReference type="EMBL" id="DF973581">
    <property type="protein sequence ID" value="GAU35228.1"/>
    <property type="molecule type" value="Genomic_DNA"/>
</dbReference>
<organism evidence="2 3">
    <name type="scientific">Trifolium subterraneum</name>
    <name type="common">Subterranean clover</name>
    <dbReference type="NCBI Taxonomy" id="3900"/>
    <lineage>
        <taxon>Eukaryota</taxon>
        <taxon>Viridiplantae</taxon>
        <taxon>Streptophyta</taxon>
        <taxon>Embryophyta</taxon>
        <taxon>Tracheophyta</taxon>
        <taxon>Spermatophyta</taxon>
        <taxon>Magnoliopsida</taxon>
        <taxon>eudicotyledons</taxon>
        <taxon>Gunneridae</taxon>
        <taxon>Pentapetalae</taxon>
        <taxon>rosids</taxon>
        <taxon>fabids</taxon>
        <taxon>Fabales</taxon>
        <taxon>Fabaceae</taxon>
        <taxon>Papilionoideae</taxon>
        <taxon>50 kb inversion clade</taxon>
        <taxon>NPAAA clade</taxon>
        <taxon>Hologalegina</taxon>
        <taxon>IRL clade</taxon>
        <taxon>Trifolieae</taxon>
        <taxon>Trifolium</taxon>
    </lineage>
</organism>
<feature type="region of interest" description="Disordered" evidence="1">
    <location>
        <begin position="1"/>
        <end position="55"/>
    </location>
</feature>
<proteinExistence type="predicted"/>
<evidence type="ECO:0000256" key="1">
    <source>
        <dbReference type="SAM" id="MobiDB-lite"/>
    </source>
</evidence>
<evidence type="ECO:0000313" key="2">
    <source>
        <dbReference type="EMBL" id="GAU35228.1"/>
    </source>
</evidence>
<reference evidence="3" key="1">
    <citation type="journal article" date="2017" name="Front. Plant Sci.">
        <title>Climate Clever Clovers: New Paradigm to Reduce the Environmental Footprint of Ruminants by Breeding Low Methanogenic Forages Utilizing Haplotype Variation.</title>
        <authorList>
            <person name="Kaur P."/>
            <person name="Appels R."/>
            <person name="Bayer P.E."/>
            <person name="Keeble-Gagnere G."/>
            <person name="Wang J."/>
            <person name="Hirakawa H."/>
            <person name="Shirasawa K."/>
            <person name="Vercoe P."/>
            <person name="Stefanova K."/>
            <person name="Durmic Z."/>
            <person name="Nichols P."/>
            <person name="Revell C."/>
            <person name="Isobe S.N."/>
            <person name="Edwards D."/>
            <person name="Erskine W."/>
        </authorList>
    </citation>
    <scope>NUCLEOTIDE SEQUENCE [LARGE SCALE GENOMIC DNA]</scope>
    <source>
        <strain evidence="3">cv. Daliak</strain>
    </source>
</reference>
<protein>
    <submittedName>
        <fullName evidence="2">Uncharacterized protein</fullName>
    </submittedName>
</protein>
<name>A0A2Z6MS62_TRISU</name>
<evidence type="ECO:0000313" key="3">
    <source>
        <dbReference type="Proteomes" id="UP000242715"/>
    </source>
</evidence>
<gene>
    <name evidence="2" type="ORF">TSUD_205040</name>
</gene>
<accession>A0A2Z6MS62</accession>
<dbReference type="AlphaFoldDB" id="A0A2Z6MS62"/>
<dbReference type="OrthoDB" id="1924577at2759"/>
<sequence length="70" mass="7693">MPQRTVYKKEKRASLEEKLRQKGLYSQIAPNPSNSLKRSRPANGQLATYDDFDDDAVGVNGPAGLASTLQ</sequence>
<keyword evidence="3" id="KW-1185">Reference proteome</keyword>